<dbReference type="AlphaFoldDB" id="A0A9P5MNK9"/>
<dbReference type="OrthoDB" id="3237641at2759"/>
<accession>A0A9P5MNK9</accession>
<reference evidence="1" key="1">
    <citation type="submission" date="2019-10" db="EMBL/GenBank/DDBJ databases">
        <authorList>
            <consortium name="DOE Joint Genome Institute"/>
            <person name="Kuo A."/>
            <person name="Miyauchi S."/>
            <person name="Kiss E."/>
            <person name="Drula E."/>
            <person name="Kohler A."/>
            <person name="Sanchez-Garcia M."/>
            <person name="Andreopoulos B."/>
            <person name="Barry K.W."/>
            <person name="Bonito G."/>
            <person name="Buee M."/>
            <person name="Carver A."/>
            <person name="Chen C."/>
            <person name="Cichocki N."/>
            <person name="Clum A."/>
            <person name="Culley D."/>
            <person name="Crous P.W."/>
            <person name="Fauchery L."/>
            <person name="Girlanda M."/>
            <person name="Hayes R."/>
            <person name="Keri Z."/>
            <person name="LaButti K."/>
            <person name="Lipzen A."/>
            <person name="Lombard V."/>
            <person name="Magnuson J."/>
            <person name="Maillard F."/>
            <person name="Morin E."/>
            <person name="Murat C."/>
            <person name="Nolan M."/>
            <person name="Ohm R."/>
            <person name="Pangilinan J."/>
            <person name="Pereira M."/>
            <person name="Perotto S."/>
            <person name="Peter M."/>
            <person name="Riley R."/>
            <person name="Sitrit Y."/>
            <person name="Stielow B."/>
            <person name="Szollosi G."/>
            <person name="Zifcakova L."/>
            <person name="Stursova M."/>
            <person name="Spatafora J.W."/>
            <person name="Tedersoo L."/>
            <person name="Vaario L.-M."/>
            <person name="Yamada A."/>
            <person name="Yan M."/>
            <person name="Wang P."/>
            <person name="Xu J."/>
            <person name="Bruns T."/>
            <person name="Baldrian P."/>
            <person name="Vilgalys R."/>
            <person name="Henrissat B."/>
            <person name="Grigoriev I.V."/>
            <person name="Hibbett D."/>
            <person name="Nagy L.G."/>
            <person name="Martin F.M."/>
        </authorList>
    </citation>
    <scope>NUCLEOTIDE SEQUENCE</scope>
    <source>
        <strain evidence="1">Prilba</strain>
    </source>
</reference>
<organism evidence="1 2">
    <name type="scientific">Russula ochroleuca</name>
    <dbReference type="NCBI Taxonomy" id="152965"/>
    <lineage>
        <taxon>Eukaryota</taxon>
        <taxon>Fungi</taxon>
        <taxon>Dikarya</taxon>
        <taxon>Basidiomycota</taxon>
        <taxon>Agaricomycotina</taxon>
        <taxon>Agaricomycetes</taxon>
        <taxon>Russulales</taxon>
        <taxon>Russulaceae</taxon>
        <taxon>Russula</taxon>
    </lineage>
</organism>
<protein>
    <submittedName>
        <fullName evidence="1">Uncharacterized protein</fullName>
    </submittedName>
</protein>
<dbReference type="Proteomes" id="UP000759537">
    <property type="component" value="Unassembled WGS sequence"/>
</dbReference>
<gene>
    <name evidence="1" type="ORF">DFH94DRAFT_783251</name>
</gene>
<name>A0A9P5MNK9_9AGAM</name>
<proteinExistence type="predicted"/>
<comment type="caution">
    <text evidence="1">The sequence shown here is derived from an EMBL/GenBank/DDBJ whole genome shotgun (WGS) entry which is preliminary data.</text>
</comment>
<reference evidence="1" key="2">
    <citation type="journal article" date="2020" name="Nat. Commun.">
        <title>Large-scale genome sequencing of mycorrhizal fungi provides insights into the early evolution of symbiotic traits.</title>
        <authorList>
            <person name="Miyauchi S."/>
            <person name="Kiss E."/>
            <person name="Kuo A."/>
            <person name="Drula E."/>
            <person name="Kohler A."/>
            <person name="Sanchez-Garcia M."/>
            <person name="Morin E."/>
            <person name="Andreopoulos B."/>
            <person name="Barry K.W."/>
            <person name="Bonito G."/>
            <person name="Buee M."/>
            <person name="Carver A."/>
            <person name="Chen C."/>
            <person name="Cichocki N."/>
            <person name="Clum A."/>
            <person name="Culley D."/>
            <person name="Crous P.W."/>
            <person name="Fauchery L."/>
            <person name="Girlanda M."/>
            <person name="Hayes R.D."/>
            <person name="Keri Z."/>
            <person name="LaButti K."/>
            <person name="Lipzen A."/>
            <person name="Lombard V."/>
            <person name="Magnuson J."/>
            <person name="Maillard F."/>
            <person name="Murat C."/>
            <person name="Nolan M."/>
            <person name="Ohm R.A."/>
            <person name="Pangilinan J."/>
            <person name="Pereira M.F."/>
            <person name="Perotto S."/>
            <person name="Peter M."/>
            <person name="Pfister S."/>
            <person name="Riley R."/>
            <person name="Sitrit Y."/>
            <person name="Stielow J.B."/>
            <person name="Szollosi G."/>
            <person name="Zifcakova L."/>
            <person name="Stursova M."/>
            <person name="Spatafora J.W."/>
            <person name="Tedersoo L."/>
            <person name="Vaario L.M."/>
            <person name="Yamada A."/>
            <person name="Yan M."/>
            <person name="Wang P."/>
            <person name="Xu J."/>
            <person name="Bruns T."/>
            <person name="Baldrian P."/>
            <person name="Vilgalys R."/>
            <person name="Dunand C."/>
            <person name="Henrissat B."/>
            <person name="Grigoriev I.V."/>
            <person name="Hibbett D."/>
            <person name="Nagy L.G."/>
            <person name="Martin F.M."/>
        </authorList>
    </citation>
    <scope>NUCLEOTIDE SEQUENCE</scope>
    <source>
        <strain evidence="1">Prilba</strain>
    </source>
</reference>
<sequence>MAFIHAPAEDPCGPLLIPVPNHYVEKQPTHTPILTPVTLPNLHSFRFRGVSTYLEVLVHRITTPRLEKLEIDFFNQLTFSVPRLLQFMNTTKNLRFESAKFLFSGEHVSVEVYPCGEAEMYAFFISINCCQLGWQVSSVAQIFNLLGQIFSSVAHLTLKHEVHSLSSEEHNEVDRARWHKLLRLFSNVKTLRIALGLVEELSRCLELDDGELPSELLPKLQELTYSESGNTGDAFASFIDARRNAGHPVVLTRY</sequence>
<keyword evidence="2" id="KW-1185">Reference proteome</keyword>
<evidence type="ECO:0000313" key="1">
    <source>
        <dbReference type="EMBL" id="KAF8465433.1"/>
    </source>
</evidence>
<evidence type="ECO:0000313" key="2">
    <source>
        <dbReference type="Proteomes" id="UP000759537"/>
    </source>
</evidence>
<dbReference type="EMBL" id="WHVB01000047">
    <property type="protein sequence ID" value="KAF8465433.1"/>
    <property type="molecule type" value="Genomic_DNA"/>
</dbReference>